<accession>A0A1A7X231</accession>
<name>A0A1A7X231_9TELE</name>
<gene>
    <name evidence="1" type="primary">Nfu_g_1_005543</name>
</gene>
<sequence>ISASSVPIHVCLFSDKLDSNPEIPAAASTPRQHRTAVTPEPVVSASFSQLPATSATLHQHLHCTYNLLPASSLHPLPPQTWKEEKVVTHFWLRCRRCSRQRLNKRGRDEQFKTMMQIFCEQKERKSKEHSALQEELTEANHQQKGLLSAVNKLADKNSELVTKCVNNISCTCE</sequence>
<proteinExistence type="predicted"/>
<evidence type="ECO:0000313" key="1">
    <source>
        <dbReference type="EMBL" id="SBP12172.1"/>
    </source>
</evidence>
<feature type="non-terminal residue" evidence="1">
    <location>
        <position position="1"/>
    </location>
</feature>
<protein>
    <submittedName>
        <fullName evidence="1">Uncharacterized protein</fullName>
    </submittedName>
</protein>
<reference evidence="1" key="1">
    <citation type="submission" date="2016-05" db="EMBL/GenBank/DDBJ databases">
        <authorList>
            <person name="Lavstsen T."/>
            <person name="Jespersen J.S."/>
        </authorList>
    </citation>
    <scope>NUCLEOTIDE SEQUENCE</scope>
    <source>
        <tissue evidence="1">Brain</tissue>
    </source>
</reference>
<dbReference type="AlphaFoldDB" id="A0A1A7X231"/>
<organism evidence="1">
    <name type="scientific">Iconisemion striatum</name>
    <dbReference type="NCBI Taxonomy" id="60296"/>
    <lineage>
        <taxon>Eukaryota</taxon>
        <taxon>Metazoa</taxon>
        <taxon>Chordata</taxon>
        <taxon>Craniata</taxon>
        <taxon>Vertebrata</taxon>
        <taxon>Euteleostomi</taxon>
        <taxon>Actinopterygii</taxon>
        <taxon>Neopterygii</taxon>
        <taxon>Teleostei</taxon>
        <taxon>Neoteleostei</taxon>
        <taxon>Acanthomorphata</taxon>
        <taxon>Ovalentaria</taxon>
        <taxon>Atherinomorphae</taxon>
        <taxon>Cyprinodontiformes</taxon>
        <taxon>Nothobranchiidae</taxon>
        <taxon>Iconisemion</taxon>
    </lineage>
</organism>
<dbReference type="EMBL" id="HADW01010772">
    <property type="protein sequence ID" value="SBP12172.1"/>
    <property type="molecule type" value="Transcribed_RNA"/>
</dbReference>
<reference evidence="1" key="2">
    <citation type="submission" date="2016-06" db="EMBL/GenBank/DDBJ databases">
        <title>The genome of a short-lived fish provides insights into sex chromosome evolution and the genetic control of aging.</title>
        <authorList>
            <person name="Reichwald K."/>
            <person name="Felder M."/>
            <person name="Petzold A."/>
            <person name="Koch P."/>
            <person name="Groth M."/>
            <person name="Platzer M."/>
        </authorList>
    </citation>
    <scope>NUCLEOTIDE SEQUENCE</scope>
    <source>
        <tissue evidence="1">Brain</tissue>
    </source>
</reference>